<feature type="active site" description="Nucleophile" evidence="14">
    <location>
        <position position="90"/>
    </location>
</feature>
<dbReference type="InterPro" id="IPR004469">
    <property type="entry name" value="PSP"/>
</dbReference>
<dbReference type="SUPFAM" id="SSF56784">
    <property type="entry name" value="HAD-like"/>
    <property type="match status" value="1"/>
</dbReference>
<dbReference type="AlphaFoldDB" id="A0A4S1XAB3"/>
<accession>A0A4S1XAB3</accession>
<proteinExistence type="inferred from homology"/>
<evidence type="ECO:0000256" key="1">
    <source>
        <dbReference type="ARBA" id="ARBA00001946"/>
    </source>
</evidence>
<keyword evidence="6" id="KW-0028">Amino-acid biosynthesis</keyword>
<organism evidence="15 16">
    <name type="scientific">Sphingomonas gei</name>
    <dbReference type="NCBI Taxonomy" id="1395960"/>
    <lineage>
        <taxon>Bacteria</taxon>
        <taxon>Pseudomonadati</taxon>
        <taxon>Pseudomonadota</taxon>
        <taxon>Alphaproteobacteria</taxon>
        <taxon>Sphingomonadales</taxon>
        <taxon>Sphingomonadaceae</taxon>
        <taxon>Sphingomonas</taxon>
    </lineage>
</organism>
<evidence type="ECO:0000256" key="3">
    <source>
        <dbReference type="ARBA" id="ARBA00009184"/>
    </source>
</evidence>
<feature type="active site" description="Proton donor" evidence="14">
    <location>
        <position position="92"/>
    </location>
</feature>
<dbReference type="GO" id="GO:0000287">
    <property type="term" value="F:magnesium ion binding"/>
    <property type="evidence" value="ECO:0007669"/>
    <property type="project" value="TreeGrafter"/>
</dbReference>
<evidence type="ECO:0000313" key="16">
    <source>
        <dbReference type="Proteomes" id="UP000306147"/>
    </source>
</evidence>
<protein>
    <recommendedName>
        <fullName evidence="5">Phosphoserine phosphatase</fullName>
        <ecNumber evidence="4">3.1.3.3</ecNumber>
    </recommendedName>
    <alternativeName>
        <fullName evidence="11">O-phosphoserine phosphohydrolase</fullName>
    </alternativeName>
</protein>
<evidence type="ECO:0000256" key="13">
    <source>
        <dbReference type="ARBA" id="ARBA00048523"/>
    </source>
</evidence>
<comment type="catalytic activity">
    <reaction evidence="12">
        <text>O-phospho-L-serine + H2O = L-serine + phosphate</text>
        <dbReference type="Rhea" id="RHEA:21208"/>
        <dbReference type="ChEBI" id="CHEBI:15377"/>
        <dbReference type="ChEBI" id="CHEBI:33384"/>
        <dbReference type="ChEBI" id="CHEBI:43474"/>
        <dbReference type="ChEBI" id="CHEBI:57524"/>
        <dbReference type="EC" id="3.1.3.3"/>
    </reaction>
</comment>
<dbReference type="UniPathway" id="UPA00135">
    <property type="reaction ID" value="UER00198"/>
</dbReference>
<evidence type="ECO:0000256" key="2">
    <source>
        <dbReference type="ARBA" id="ARBA00005135"/>
    </source>
</evidence>
<reference evidence="15 16" key="1">
    <citation type="submission" date="2019-04" db="EMBL/GenBank/DDBJ databases">
        <title>Sphingomonas psychrotolerans sp. nov., isolated from soil in the Tianshan Mountains, Xinjiang, China.</title>
        <authorList>
            <person name="Luo Y."/>
            <person name="Sheng H."/>
        </authorList>
    </citation>
    <scope>NUCLEOTIDE SEQUENCE [LARGE SCALE GENOMIC DNA]</scope>
    <source>
        <strain evidence="15 16">ZFGT-11</strain>
    </source>
</reference>
<comment type="cofactor">
    <cofactor evidence="1">
        <name>Mg(2+)</name>
        <dbReference type="ChEBI" id="CHEBI:18420"/>
    </cofactor>
</comment>
<dbReference type="SFLD" id="SFLDG01137">
    <property type="entry name" value="C1.6.1:_Phosphoserine_Phosphat"/>
    <property type="match status" value="1"/>
</dbReference>
<evidence type="ECO:0000256" key="8">
    <source>
        <dbReference type="ARBA" id="ARBA00022801"/>
    </source>
</evidence>
<comment type="pathway">
    <text evidence="2">Amino-acid biosynthesis; L-serine biosynthesis; L-serine from 3-phospho-D-glycerate: step 3/3.</text>
</comment>
<name>A0A4S1XAB3_9SPHN</name>
<keyword evidence="8 15" id="KW-0378">Hydrolase</keyword>
<dbReference type="GO" id="GO:0005737">
    <property type="term" value="C:cytoplasm"/>
    <property type="evidence" value="ECO:0007669"/>
    <property type="project" value="TreeGrafter"/>
</dbReference>
<dbReference type="Gene3D" id="3.40.50.1000">
    <property type="entry name" value="HAD superfamily/HAD-like"/>
    <property type="match status" value="1"/>
</dbReference>
<dbReference type="PANTHER" id="PTHR43344">
    <property type="entry name" value="PHOSPHOSERINE PHOSPHATASE"/>
    <property type="match status" value="1"/>
</dbReference>
<dbReference type="InterPro" id="IPR023214">
    <property type="entry name" value="HAD_sf"/>
</dbReference>
<dbReference type="OrthoDB" id="9792539at2"/>
<evidence type="ECO:0000256" key="7">
    <source>
        <dbReference type="ARBA" id="ARBA00022723"/>
    </source>
</evidence>
<keyword evidence="9" id="KW-0460">Magnesium</keyword>
<dbReference type="NCBIfam" id="TIGR00338">
    <property type="entry name" value="serB"/>
    <property type="match status" value="1"/>
</dbReference>
<gene>
    <name evidence="15" type="primary">serB</name>
    <name evidence="15" type="ORF">E5A73_15240</name>
</gene>
<dbReference type="GO" id="GO:0036424">
    <property type="term" value="F:L-phosphoserine phosphatase activity"/>
    <property type="evidence" value="ECO:0007669"/>
    <property type="project" value="InterPro"/>
</dbReference>
<evidence type="ECO:0000256" key="6">
    <source>
        <dbReference type="ARBA" id="ARBA00022605"/>
    </source>
</evidence>
<evidence type="ECO:0000256" key="4">
    <source>
        <dbReference type="ARBA" id="ARBA00012640"/>
    </source>
</evidence>
<comment type="similarity">
    <text evidence="3">Belongs to the HAD-like hydrolase superfamily. SerB family.</text>
</comment>
<keyword evidence="10" id="KW-0718">Serine biosynthesis</keyword>
<evidence type="ECO:0000256" key="10">
    <source>
        <dbReference type="ARBA" id="ARBA00023299"/>
    </source>
</evidence>
<dbReference type="InterPro" id="IPR050582">
    <property type="entry name" value="HAD-like_SerB"/>
</dbReference>
<evidence type="ECO:0000256" key="9">
    <source>
        <dbReference type="ARBA" id="ARBA00022842"/>
    </source>
</evidence>
<dbReference type="Pfam" id="PF12710">
    <property type="entry name" value="HAD"/>
    <property type="match status" value="1"/>
</dbReference>
<sequence length="300" mass="31986">MPLFIATLVADGLKEEQVERAVDLLDLETACGVRRSGHAGWRWIDEGRAADIDFSNDPVSARGVLEADFPGIDIIVQPESGREKKLLVADMDSTMITVECIDELADYAGIKPQIADVTERAMRGELDFAAALDARVALLKGLEESAIERCLAERVKLTPGAKTLVQTMRARGATTILVSGGFTRFAEPVGAEIGFDRVIANVLEIEDARLTGSVRRPIVDSATKETTLLGALAELGLPAEGSMAVGDGANDLAMIRQAGLGVAYRAKPIVAAAARARVDHGDLTVLLYAQGIARHDWVVA</sequence>
<evidence type="ECO:0000256" key="5">
    <source>
        <dbReference type="ARBA" id="ARBA00015196"/>
    </source>
</evidence>
<dbReference type="SFLD" id="SFLDG01136">
    <property type="entry name" value="C1.6:_Phosphoserine_Phosphatas"/>
    <property type="match status" value="1"/>
</dbReference>
<keyword evidence="7" id="KW-0479">Metal-binding</keyword>
<evidence type="ECO:0000256" key="12">
    <source>
        <dbReference type="ARBA" id="ARBA00048138"/>
    </source>
</evidence>
<dbReference type="GO" id="GO:0006564">
    <property type="term" value="P:L-serine biosynthetic process"/>
    <property type="evidence" value="ECO:0007669"/>
    <property type="project" value="UniProtKB-KW"/>
</dbReference>
<dbReference type="NCBIfam" id="TIGR01488">
    <property type="entry name" value="HAD-SF-IB"/>
    <property type="match status" value="1"/>
</dbReference>
<comment type="catalytic activity">
    <reaction evidence="13">
        <text>O-phospho-D-serine + H2O = D-serine + phosphate</text>
        <dbReference type="Rhea" id="RHEA:24873"/>
        <dbReference type="ChEBI" id="CHEBI:15377"/>
        <dbReference type="ChEBI" id="CHEBI:35247"/>
        <dbReference type="ChEBI" id="CHEBI:43474"/>
        <dbReference type="ChEBI" id="CHEBI:58680"/>
        <dbReference type="EC" id="3.1.3.3"/>
    </reaction>
</comment>
<comment type="caution">
    <text evidence="15">The sequence shown here is derived from an EMBL/GenBank/DDBJ whole genome shotgun (WGS) entry which is preliminary data.</text>
</comment>
<evidence type="ECO:0000256" key="11">
    <source>
        <dbReference type="ARBA" id="ARBA00031693"/>
    </source>
</evidence>
<evidence type="ECO:0000256" key="14">
    <source>
        <dbReference type="PIRSR" id="PIRSR604469-1"/>
    </source>
</evidence>
<dbReference type="SFLD" id="SFLDF00029">
    <property type="entry name" value="phosphoserine_phosphatase"/>
    <property type="match status" value="1"/>
</dbReference>
<evidence type="ECO:0000313" key="15">
    <source>
        <dbReference type="EMBL" id="TGX52160.1"/>
    </source>
</evidence>
<dbReference type="InterPro" id="IPR036412">
    <property type="entry name" value="HAD-like_sf"/>
</dbReference>
<keyword evidence="16" id="KW-1185">Reference proteome</keyword>
<dbReference type="EC" id="3.1.3.3" evidence="4"/>
<dbReference type="EMBL" id="SRXT01000006">
    <property type="protein sequence ID" value="TGX52160.1"/>
    <property type="molecule type" value="Genomic_DNA"/>
</dbReference>
<dbReference type="SFLD" id="SFLDS00003">
    <property type="entry name" value="Haloacid_Dehalogenase"/>
    <property type="match status" value="1"/>
</dbReference>
<dbReference type="Proteomes" id="UP000306147">
    <property type="component" value="Unassembled WGS sequence"/>
</dbReference>
<dbReference type="PANTHER" id="PTHR43344:SF2">
    <property type="entry name" value="PHOSPHOSERINE PHOSPHATASE"/>
    <property type="match status" value="1"/>
</dbReference>